<dbReference type="InterPro" id="IPR036388">
    <property type="entry name" value="WH-like_DNA-bd_sf"/>
</dbReference>
<dbReference type="RefSeq" id="WP_071895878.1">
    <property type="nucleotide sequence ID" value="NZ_MPIN01000001.1"/>
</dbReference>
<dbReference type="PANTHER" id="PTHR30363:SF4">
    <property type="entry name" value="GLYCEROL-3-PHOSPHATE REGULON REPRESSOR"/>
    <property type="match status" value="1"/>
</dbReference>
<dbReference type="PROSITE" id="PS00894">
    <property type="entry name" value="HTH_DEOR_1"/>
    <property type="match status" value="1"/>
</dbReference>
<dbReference type="SUPFAM" id="SSF46785">
    <property type="entry name" value="Winged helix' DNA-binding domain"/>
    <property type="match status" value="1"/>
</dbReference>
<dbReference type="InterPro" id="IPR037171">
    <property type="entry name" value="NagB/RpiA_transferase-like"/>
</dbReference>
<evidence type="ECO:0000259" key="5">
    <source>
        <dbReference type="PROSITE" id="PS51000"/>
    </source>
</evidence>
<organism evidence="6 7">
    <name type="scientific">Cystobacter ferrugineus</name>
    <dbReference type="NCBI Taxonomy" id="83449"/>
    <lineage>
        <taxon>Bacteria</taxon>
        <taxon>Pseudomonadati</taxon>
        <taxon>Myxococcota</taxon>
        <taxon>Myxococcia</taxon>
        <taxon>Myxococcales</taxon>
        <taxon>Cystobacterineae</taxon>
        <taxon>Archangiaceae</taxon>
        <taxon>Cystobacter</taxon>
    </lineage>
</organism>
<comment type="caution">
    <text evidence="6">The sequence shown here is derived from an EMBL/GenBank/DDBJ whole genome shotgun (WGS) entry which is preliminary data.</text>
</comment>
<dbReference type="InterPro" id="IPR001034">
    <property type="entry name" value="DeoR_HTH"/>
</dbReference>
<proteinExistence type="predicted"/>
<evidence type="ECO:0000313" key="7">
    <source>
        <dbReference type="Proteomes" id="UP000182229"/>
    </source>
</evidence>
<dbReference type="EMBL" id="MPIN01000001">
    <property type="protein sequence ID" value="OJH41795.1"/>
    <property type="molecule type" value="Genomic_DNA"/>
</dbReference>
<dbReference type="PANTHER" id="PTHR30363">
    <property type="entry name" value="HTH-TYPE TRANSCRIPTIONAL REGULATOR SRLR-RELATED"/>
    <property type="match status" value="1"/>
</dbReference>
<gene>
    <name evidence="6" type="ORF">BON30_00705</name>
</gene>
<evidence type="ECO:0000256" key="3">
    <source>
        <dbReference type="ARBA" id="ARBA00023125"/>
    </source>
</evidence>
<dbReference type="Gene3D" id="3.40.50.1360">
    <property type="match status" value="1"/>
</dbReference>
<accession>A0A1L9BHV3</accession>
<keyword evidence="4" id="KW-0804">Transcription</keyword>
<dbReference type="InterPro" id="IPR011991">
    <property type="entry name" value="ArsR-like_HTH"/>
</dbReference>
<dbReference type="Proteomes" id="UP000182229">
    <property type="component" value="Unassembled WGS sequence"/>
</dbReference>
<dbReference type="Gene3D" id="1.10.10.10">
    <property type="entry name" value="Winged helix-like DNA-binding domain superfamily/Winged helix DNA-binding domain"/>
    <property type="match status" value="1"/>
</dbReference>
<sequence>MHDPADTKPERVKEVGRTLTRERRKRILEALASDQRVLASDLAARFGVSEDTVRRDLRELAEEGLLRRVYGGAVPRTPASLTYAGRRSESVEAKSAIAATAARFLRPGQVVFFDAGTTAMAVATHVPRDLTLTVVTHSLPVASALAEHPTVEVLVLGGRLHKESLAMYGAEVVDGYRGVRADLCVLGTASVHPELGLGVFSHEDAQVKRAMVSTAAEVMVVAAGEKLGTTAPYLVGPLSLVDRLVTDGAAPDEVTQALSHAGIEIVRG</sequence>
<keyword evidence="7" id="KW-1185">Reference proteome</keyword>
<dbReference type="SMART" id="SM00420">
    <property type="entry name" value="HTH_DEOR"/>
    <property type="match status" value="1"/>
</dbReference>
<dbReference type="CDD" id="cd00090">
    <property type="entry name" value="HTH_ARSR"/>
    <property type="match status" value="1"/>
</dbReference>
<dbReference type="InterPro" id="IPR050313">
    <property type="entry name" value="Carb_Metab_HTH_regulators"/>
</dbReference>
<protein>
    <submittedName>
        <fullName evidence="6">DeoR family transcriptional regulator</fullName>
    </submittedName>
</protein>
<keyword evidence="3" id="KW-0238">DNA-binding</keyword>
<dbReference type="PRINTS" id="PR00037">
    <property type="entry name" value="HTHLACR"/>
</dbReference>
<keyword evidence="1" id="KW-0678">Repressor</keyword>
<dbReference type="InterPro" id="IPR014036">
    <property type="entry name" value="DeoR-like_C"/>
</dbReference>
<evidence type="ECO:0000256" key="2">
    <source>
        <dbReference type="ARBA" id="ARBA00023015"/>
    </source>
</evidence>
<dbReference type="SUPFAM" id="SSF100950">
    <property type="entry name" value="NagB/RpiA/CoA transferase-like"/>
    <property type="match status" value="1"/>
</dbReference>
<evidence type="ECO:0000256" key="4">
    <source>
        <dbReference type="ARBA" id="ARBA00023163"/>
    </source>
</evidence>
<evidence type="ECO:0000313" key="6">
    <source>
        <dbReference type="EMBL" id="OJH41795.1"/>
    </source>
</evidence>
<dbReference type="InterPro" id="IPR036390">
    <property type="entry name" value="WH_DNA-bd_sf"/>
</dbReference>
<dbReference type="Pfam" id="PF00455">
    <property type="entry name" value="DeoRC"/>
    <property type="match status" value="1"/>
</dbReference>
<dbReference type="GO" id="GO:0003700">
    <property type="term" value="F:DNA-binding transcription factor activity"/>
    <property type="evidence" value="ECO:0007669"/>
    <property type="project" value="InterPro"/>
</dbReference>
<dbReference type="AlphaFoldDB" id="A0A1L9BHV3"/>
<dbReference type="STRING" id="83449.BON30_00705"/>
<reference evidence="6 7" key="2">
    <citation type="submission" date="2016-12" db="EMBL/GenBank/DDBJ databases">
        <title>Draft Genome Sequence of Cystobacter ferrugineus Strain Cbfe23.</title>
        <authorList>
            <person name="Akbar S."/>
            <person name="Dowd S.E."/>
            <person name="Stevens D.C."/>
        </authorList>
    </citation>
    <scope>NUCLEOTIDE SEQUENCE [LARGE SCALE GENOMIC DNA]</scope>
    <source>
        <strain evidence="6 7">Cbfe23</strain>
    </source>
</reference>
<reference evidence="7" key="1">
    <citation type="submission" date="2016-11" db="EMBL/GenBank/DDBJ databases">
        <authorList>
            <person name="Shukria A."/>
            <person name="Stevens D.C."/>
        </authorList>
    </citation>
    <scope>NUCLEOTIDE SEQUENCE [LARGE SCALE GENOMIC DNA]</scope>
    <source>
        <strain evidence="7">Cbfe23</strain>
    </source>
</reference>
<evidence type="ECO:0000256" key="1">
    <source>
        <dbReference type="ARBA" id="ARBA00022491"/>
    </source>
</evidence>
<dbReference type="InterPro" id="IPR018356">
    <property type="entry name" value="Tscrpt_reg_HTH_DeoR_CS"/>
</dbReference>
<dbReference type="PROSITE" id="PS51000">
    <property type="entry name" value="HTH_DEOR_2"/>
    <property type="match status" value="1"/>
</dbReference>
<dbReference type="OrthoDB" id="9797223at2"/>
<dbReference type="Pfam" id="PF08220">
    <property type="entry name" value="HTH_DeoR"/>
    <property type="match status" value="1"/>
</dbReference>
<feature type="domain" description="HTH deoR-type" evidence="5">
    <location>
        <begin position="20"/>
        <end position="75"/>
    </location>
</feature>
<name>A0A1L9BHV3_9BACT</name>
<dbReference type="GO" id="GO:0003677">
    <property type="term" value="F:DNA binding"/>
    <property type="evidence" value="ECO:0007669"/>
    <property type="project" value="UniProtKB-KW"/>
</dbReference>
<keyword evidence="2" id="KW-0805">Transcription regulation</keyword>
<dbReference type="SMART" id="SM01134">
    <property type="entry name" value="DeoRC"/>
    <property type="match status" value="1"/>
</dbReference>